<reference evidence="14" key="1">
    <citation type="submission" date="2018-05" db="EMBL/GenBank/DDBJ databases">
        <authorList>
            <person name="Li X."/>
        </authorList>
    </citation>
    <scope>NUCLEOTIDE SEQUENCE [LARGE SCALE GENOMIC DNA]</scope>
    <source>
        <strain evidence="14">HKS-05</strain>
    </source>
</reference>
<dbReference type="Gene3D" id="2.170.130.10">
    <property type="entry name" value="TonB-dependent receptor, plug domain"/>
    <property type="match status" value="1"/>
</dbReference>
<keyword evidence="3 8" id="KW-1134">Transmembrane beta strand</keyword>
<dbReference type="PANTHER" id="PTHR47234">
    <property type="match status" value="1"/>
</dbReference>
<keyword evidence="6 8" id="KW-0472">Membrane</keyword>
<dbReference type="Pfam" id="PF07715">
    <property type="entry name" value="Plug"/>
    <property type="match status" value="1"/>
</dbReference>
<comment type="similarity">
    <text evidence="8 9">Belongs to the TonB-dependent receptor family.</text>
</comment>
<feature type="domain" description="TonB-dependent receptor-like beta-barrel" evidence="11">
    <location>
        <begin position="359"/>
        <end position="920"/>
    </location>
</feature>
<dbReference type="PROSITE" id="PS52016">
    <property type="entry name" value="TONB_DEPENDENT_REC_3"/>
    <property type="match status" value="1"/>
</dbReference>
<protein>
    <submittedName>
        <fullName evidence="13">TonB-dependent receptor</fullName>
    </submittedName>
</protein>
<evidence type="ECO:0000256" key="10">
    <source>
        <dbReference type="SAM" id="SignalP"/>
    </source>
</evidence>
<keyword evidence="5 9" id="KW-0798">TonB box</keyword>
<evidence type="ECO:0000259" key="12">
    <source>
        <dbReference type="Pfam" id="PF07715"/>
    </source>
</evidence>
<keyword evidence="7 8" id="KW-0998">Cell outer membrane</keyword>
<evidence type="ECO:0000256" key="1">
    <source>
        <dbReference type="ARBA" id="ARBA00004571"/>
    </source>
</evidence>
<dbReference type="SUPFAM" id="SSF56935">
    <property type="entry name" value="Porins"/>
    <property type="match status" value="1"/>
</dbReference>
<keyword evidence="13" id="KW-0675">Receptor</keyword>
<comment type="subcellular location">
    <subcellularLocation>
        <location evidence="1 8">Cell outer membrane</location>
        <topology evidence="1 8">Multi-pass membrane protein</topology>
    </subcellularLocation>
</comment>
<evidence type="ECO:0000256" key="7">
    <source>
        <dbReference type="ARBA" id="ARBA00023237"/>
    </source>
</evidence>
<dbReference type="Pfam" id="PF00593">
    <property type="entry name" value="TonB_dep_Rec_b-barrel"/>
    <property type="match status" value="1"/>
</dbReference>
<gene>
    <name evidence="13" type="ORF">DJ021_12535</name>
</gene>
<sequence>MRMVSAASAMLAGVSMLALAAPALAQSSGVKTFSAADKASGGDAGGGEAAEVEAVVVTGSRIVSNGFQAPTPVTTMTSEALLARAPTNIPDALNQLPQFRGSSSNKQSVTWNANSPNQGNYLNLRGLGTTRTLILLDGVRVPPTSFAGGVDINTLPQVLVQRVDVVTGGASAAYGSDAMVGVVNFVLDKNFNGLKGSAQYGASTYGDANSYKATLAAGTSFAGGRGHIEGSIEHFNSDPINANDRENGQRFIQYTSRSQGGVQYSTTYQDVRFSSVTFGGYINSGPLKGYEFLPGGAIQPMAVGGPTTNPTYSIGGGGAYWTNTTMVSALKTDQAFGRVSYDLTDNINSHMQFSAAESRNQLNIRWDEHYGGSQNGITISRDNAFLRPEVVAALGSTNSFQMSRIGMMDTPQYKGDTLNDSGMINAGLDGKFSALGHEWHWDANYVWGRNQLRTNVNEFNSQRFYAAIDSVRNSAGQAVCRVSLTNPTLLPGCVPMNIFGVGAPSAESIAWAMGRSQYQAVNQMNIVSANLSGDLFELPAGPLSVAFGGEWRRQTLDETSNSDPAVASSIDYTGIQGKPNNVLPYNFTNIGLASGQVTVKEAYVEVAAPLLKDLPFVQSLDLNAAARVTDYSTSGQVMTWKVGVNYQPYDDLRLRMTVSRDITAPTLYQLYQGKQVTANLDLDLHTGASASYINEVGGNPNLTPEIGSMVVGGFVYSPSYFKGFTVSVDAYSLLINDAIGSTNQGLLNQECEQSNGTSPSCAYIIRPLPFSDRTPANNMQRVLNVQRNQAKVFQSGFDVEAAYLVPLEAISSRLSGRLELRGLASVLTDYSLKPSATQPRQGQLNYGNNPRISGSLEANYSNGPWSVRVAERWTGSAKRSRTTIFTNYDVQPNVNYTDLNVAYKFGAERQYEAFASVQNLFNVDPPLIADSANPGLQFPTNRAMYDVIGRYITVGFRFRR</sequence>
<proteinExistence type="inferred from homology"/>
<keyword evidence="14" id="KW-1185">Reference proteome</keyword>
<evidence type="ECO:0000313" key="14">
    <source>
        <dbReference type="Proteomes" id="UP000249842"/>
    </source>
</evidence>
<evidence type="ECO:0000256" key="5">
    <source>
        <dbReference type="ARBA" id="ARBA00023077"/>
    </source>
</evidence>
<dbReference type="InterPro" id="IPR000531">
    <property type="entry name" value="Beta-barrel_TonB"/>
</dbReference>
<dbReference type="InterPro" id="IPR037066">
    <property type="entry name" value="Plug_dom_sf"/>
</dbReference>
<dbReference type="GO" id="GO:0009279">
    <property type="term" value="C:cell outer membrane"/>
    <property type="evidence" value="ECO:0007669"/>
    <property type="project" value="UniProtKB-SubCell"/>
</dbReference>
<keyword evidence="2 8" id="KW-0813">Transport</keyword>
<accession>A0A328AZK1</accession>
<evidence type="ECO:0000256" key="2">
    <source>
        <dbReference type="ARBA" id="ARBA00022448"/>
    </source>
</evidence>
<dbReference type="AlphaFoldDB" id="A0A328AZK1"/>
<feature type="signal peptide" evidence="10">
    <location>
        <begin position="1"/>
        <end position="20"/>
    </location>
</feature>
<keyword evidence="10" id="KW-0732">Signal</keyword>
<dbReference type="OrthoDB" id="7051241at2"/>
<dbReference type="Proteomes" id="UP000249842">
    <property type="component" value="Unassembled WGS sequence"/>
</dbReference>
<comment type="caution">
    <text evidence="13">The sequence shown here is derived from an EMBL/GenBank/DDBJ whole genome shotgun (WGS) entry which is preliminary data.</text>
</comment>
<feature type="domain" description="TonB-dependent receptor plug" evidence="12">
    <location>
        <begin position="68"/>
        <end position="182"/>
    </location>
</feature>
<feature type="chain" id="PRO_5016405750" evidence="10">
    <location>
        <begin position="21"/>
        <end position="960"/>
    </location>
</feature>
<dbReference type="InterPro" id="IPR036942">
    <property type="entry name" value="Beta-barrel_TonB_sf"/>
</dbReference>
<dbReference type="InterPro" id="IPR012910">
    <property type="entry name" value="Plug_dom"/>
</dbReference>
<organism evidence="13 14">
    <name type="scientific">Phenylobacterium hankyongense</name>
    <dbReference type="NCBI Taxonomy" id="1813876"/>
    <lineage>
        <taxon>Bacteria</taxon>
        <taxon>Pseudomonadati</taxon>
        <taxon>Pseudomonadota</taxon>
        <taxon>Alphaproteobacteria</taxon>
        <taxon>Caulobacterales</taxon>
        <taxon>Caulobacteraceae</taxon>
        <taxon>Phenylobacterium</taxon>
    </lineage>
</organism>
<evidence type="ECO:0000256" key="8">
    <source>
        <dbReference type="PROSITE-ProRule" id="PRU01360"/>
    </source>
</evidence>
<evidence type="ECO:0000256" key="9">
    <source>
        <dbReference type="RuleBase" id="RU003357"/>
    </source>
</evidence>
<evidence type="ECO:0000259" key="11">
    <source>
        <dbReference type="Pfam" id="PF00593"/>
    </source>
</evidence>
<keyword evidence="4 8" id="KW-0812">Transmembrane</keyword>
<dbReference type="RefSeq" id="WP_111457865.1">
    <property type="nucleotide sequence ID" value="NZ_QFYP01000001.1"/>
</dbReference>
<evidence type="ECO:0000256" key="3">
    <source>
        <dbReference type="ARBA" id="ARBA00022452"/>
    </source>
</evidence>
<evidence type="ECO:0000313" key="13">
    <source>
        <dbReference type="EMBL" id="RAK60572.1"/>
    </source>
</evidence>
<dbReference type="Gene3D" id="2.40.170.20">
    <property type="entry name" value="TonB-dependent receptor, beta-barrel domain"/>
    <property type="match status" value="1"/>
</dbReference>
<dbReference type="PANTHER" id="PTHR47234:SF3">
    <property type="entry name" value="SECRETIN_TONB SHORT N-TERMINAL DOMAIN-CONTAINING PROTEIN"/>
    <property type="match status" value="1"/>
</dbReference>
<evidence type="ECO:0000256" key="4">
    <source>
        <dbReference type="ARBA" id="ARBA00022692"/>
    </source>
</evidence>
<evidence type="ECO:0000256" key="6">
    <source>
        <dbReference type="ARBA" id="ARBA00023136"/>
    </source>
</evidence>
<dbReference type="EMBL" id="QFYP01000001">
    <property type="protein sequence ID" value="RAK60572.1"/>
    <property type="molecule type" value="Genomic_DNA"/>
</dbReference>
<dbReference type="InterPro" id="IPR039426">
    <property type="entry name" value="TonB-dep_rcpt-like"/>
</dbReference>
<name>A0A328AZK1_9CAUL</name>